<dbReference type="InParanoid" id="V4TIQ1"/>
<sequence length="67" mass="8461">MVYFLKIYYFQFSMFFFKNLFRLFKLIFSILNGKLAMMRSCYCEFPLTIQIVVAMVRWHAFWQQWDY</sequence>
<dbReference type="Gramene" id="ESR53227">
    <property type="protein sequence ID" value="ESR53227"/>
    <property type="gene ID" value="CICLE_v10023224mg"/>
</dbReference>
<dbReference type="EMBL" id="KI536661">
    <property type="protein sequence ID" value="ESR53227.1"/>
    <property type="molecule type" value="Genomic_DNA"/>
</dbReference>
<dbReference type="KEGG" id="cic:CICLE_v10023224mg"/>
<dbReference type="Proteomes" id="UP000030687">
    <property type="component" value="Unassembled WGS sequence"/>
</dbReference>
<keyword evidence="1" id="KW-0472">Membrane</keyword>
<evidence type="ECO:0000256" key="1">
    <source>
        <dbReference type="SAM" id="Phobius"/>
    </source>
</evidence>
<proteinExistence type="predicted"/>
<evidence type="ECO:0000313" key="3">
    <source>
        <dbReference type="Proteomes" id="UP000030687"/>
    </source>
</evidence>
<reference evidence="2 3" key="1">
    <citation type="submission" date="2013-10" db="EMBL/GenBank/DDBJ databases">
        <authorList>
            <consortium name="International Citrus Genome Consortium"/>
            <person name="Jenkins J."/>
            <person name="Schmutz J."/>
            <person name="Prochnik S."/>
            <person name="Rokhsar D."/>
            <person name="Gmitter F."/>
            <person name="Ollitrault P."/>
            <person name="Machado M."/>
            <person name="Talon M."/>
            <person name="Wincker P."/>
            <person name="Jaillon O."/>
            <person name="Morgante M."/>
        </authorList>
    </citation>
    <scope>NUCLEOTIDE SEQUENCE</scope>
    <source>
        <strain evidence="3">cv. Clemenules</strain>
    </source>
</reference>
<keyword evidence="1" id="KW-1133">Transmembrane helix</keyword>
<name>V4TIQ1_CITCL</name>
<keyword evidence="3" id="KW-1185">Reference proteome</keyword>
<accession>V4TIQ1</accession>
<keyword evidence="1" id="KW-0812">Transmembrane</keyword>
<gene>
    <name evidence="2" type="ORF">CICLE_v10023224mg</name>
</gene>
<evidence type="ECO:0000313" key="2">
    <source>
        <dbReference type="EMBL" id="ESR53227.1"/>
    </source>
</evidence>
<dbReference type="AlphaFoldDB" id="V4TIQ1"/>
<organism evidence="2 3">
    <name type="scientific">Citrus clementina</name>
    <name type="common">Clementine</name>
    <name type="synonym">Citrus deliciosa x Citrus sinensis</name>
    <dbReference type="NCBI Taxonomy" id="85681"/>
    <lineage>
        <taxon>Eukaryota</taxon>
        <taxon>Viridiplantae</taxon>
        <taxon>Streptophyta</taxon>
        <taxon>Embryophyta</taxon>
        <taxon>Tracheophyta</taxon>
        <taxon>Spermatophyta</taxon>
        <taxon>Magnoliopsida</taxon>
        <taxon>eudicotyledons</taxon>
        <taxon>Gunneridae</taxon>
        <taxon>Pentapetalae</taxon>
        <taxon>rosids</taxon>
        <taxon>malvids</taxon>
        <taxon>Sapindales</taxon>
        <taxon>Rutaceae</taxon>
        <taxon>Aurantioideae</taxon>
        <taxon>Citrus</taxon>
    </lineage>
</organism>
<feature type="transmembrane region" description="Helical" evidence="1">
    <location>
        <begin position="6"/>
        <end position="24"/>
    </location>
</feature>
<protein>
    <submittedName>
        <fullName evidence="2">Uncharacterized protein</fullName>
    </submittedName>
</protein>